<protein>
    <recommendedName>
        <fullName evidence="6">Envelope protein</fullName>
    </recommendedName>
</protein>
<gene>
    <name evidence="4" type="ORF">HERILL_LOCUS5192</name>
</gene>
<proteinExistence type="predicted"/>
<sequence length="520" mass="60493">MLLFQTMSPLIILTLWTAINAQTIHLEDLNNNKGYIPIKTDEVKLIDYYYNTLHTINTSEYEQTLELIRRNINILTTSTVESKTILETVNRYFELVKTKINNLIPHPRRKRGLLNFLGKGLNYVAGTMDNDDRTHIETSLKTISENEADLLNKVNKNIITNNFLSLQIKNITQHINVQQTLITNYLNKFKDISQNNIATLRDEINFLQQVYQIDNDISLLTNHITDIEQTILSSKIGLITKDILTKTELDLIDDFDEYLNIKTSVSSRNEIITITVGIPKYSKESLSKIIIEPIPTIQNRSLLSKFNTILVSPIHKIYYSNVKDNLRNNLEEIRDNCLDSIIQPREIQCRTKHFDQQEIKQITPGILIFKHFYDNFEHDCNIGNIRMEGTFMVKFENCKIRVGNKTYFNHHFRVHDKIILPKFIKSIKENNTFADIKIEELYLKQISNENDMNTILLHSKNNNIISLSSDIFIITIIILLIVLYTYMNRYSRKLVISSEPQTNSGGVTIRPTNPKVFELH</sequence>
<dbReference type="Proteomes" id="UP000594454">
    <property type="component" value="Chromosome 2"/>
</dbReference>
<evidence type="ECO:0000313" key="5">
    <source>
        <dbReference type="Proteomes" id="UP000594454"/>
    </source>
</evidence>
<evidence type="ECO:0000256" key="3">
    <source>
        <dbReference type="SAM" id="SignalP"/>
    </source>
</evidence>
<dbReference type="EMBL" id="LR899010">
    <property type="protein sequence ID" value="CAD7082133.1"/>
    <property type="molecule type" value="Genomic_DNA"/>
</dbReference>
<organism evidence="4 5">
    <name type="scientific">Hermetia illucens</name>
    <name type="common">Black soldier fly</name>
    <dbReference type="NCBI Taxonomy" id="343691"/>
    <lineage>
        <taxon>Eukaryota</taxon>
        <taxon>Metazoa</taxon>
        <taxon>Ecdysozoa</taxon>
        <taxon>Arthropoda</taxon>
        <taxon>Hexapoda</taxon>
        <taxon>Insecta</taxon>
        <taxon>Pterygota</taxon>
        <taxon>Neoptera</taxon>
        <taxon>Endopterygota</taxon>
        <taxon>Diptera</taxon>
        <taxon>Brachycera</taxon>
        <taxon>Stratiomyomorpha</taxon>
        <taxon>Stratiomyidae</taxon>
        <taxon>Hermetiinae</taxon>
        <taxon>Hermetia</taxon>
    </lineage>
</organism>
<feature type="region of interest" description="Disordered" evidence="1">
    <location>
        <begin position="500"/>
        <end position="520"/>
    </location>
</feature>
<evidence type="ECO:0000313" key="4">
    <source>
        <dbReference type="EMBL" id="CAD7082133.1"/>
    </source>
</evidence>
<feature type="signal peptide" evidence="3">
    <location>
        <begin position="1"/>
        <end position="21"/>
    </location>
</feature>
<dbReference type="InterPro" id="IPR009882">
    <property type="entry name" value="Gypsy"/>
</dbReference>
<evidence type="ECO:0000256" key="1">
    <source>
        <dbReference type="SAM" id="MobiDB-lite"/>
    </source>
</evidence>
<dbReference type="Pfam" id="PF07253">
    <property type="entry name" value="Gypsy"/>
    <property type="match status" value="1"/>
</dbReference>
<evidence type="ECO:0000256" key="2">
    <source>
        <dbReference type="SAM" id="Phobius"/>
    </source>
</evidence>
<name>A0A7R8UK40_HERIL</name>
<keyword evidence="2" id="KW-0812">Transmembrane</keyword>
<evidence type="ECO:0008006" key="6">
    <source>
        <dbReference type="Google" id="ProtNLM"/>
    </source>
</evidence>
<feature type="chain" id="PRO_5030923572" description="Envelope protein" evidence="3">
    <location>
        <begin position="22"/>
        <end position="520"/>
    </location>
</feature>
<dbReference type="AlphaFoldDB" id="A0A7R8UK40"/>
<keyword evidence="2" id="KW-0472">Membrane</keyword>
<keyword evidence="5" id="KW-1185">Reference proteome</keyword>
<reference evidence="4 5" key="1">
    <citation type="submission" date="2020-11" db="EMBL/GenBank/DDBJ databases">
        <authorList>
            <person name="Wallbank WR R."/>
            <person name="Pardo Diaz C."/>
            <person name="Kozak K."/>
            <person name="Martin S."/>
            <person name="Jiggins C."/>
            <person name="Moest M."/>
            <person name="Warren A I."/>
            <person name="Generalovic N T."/>
            <person name="Byers J.R.P. K."/>
            <person name="Montejo-Kovacevich G."/>
            <person name="Yen C E."/>
        </authorList>
    </citation>
    <scope>NUCLEOTIDE SEQUENCE [LARGE SCALE GENOMIC DNA]</scope>
</reference>
<keyword evidence="3" id="KW-0732">Signal</keyword>
<keyword evidence="2" id="KW-1133">Transmembrane helix</keyword>
<dbReference type="OrthoDB" id="8067465at2759"/>
<feature type="transmembrane region" description="Helical" evidence="2">
    <location>
        <begin position="464"/>
        <end position="486"/>
    </location>
</feature>
<dbReference type="InParanoid" id="A0A7R8UK40"/>
<accession>A0A7R8UK40</accession>